<gene>
    <name evidence="2" type="ORF">AS026_06150</name>
</gene>
<dbReference type="InterPro" id="IPR029044">
    <property type="entry name" value="Nucleotide-diphossugar_trans"/>
</dbReference>
<dbReference type="Gene3D" id="3.90.550.10">
    <property type="entry name" value="Spore Coat Polysaccharide Biosynthesis Protein SpsA, Chain A"/>
    <property type="match status" value="1"/>
</dbReference>
<dbReference type="InterPro" id="IPR001173">
    <property type="entry name" value="Glyco_trans_2-like"/>
</dbReference>
<evidence type="ECO:0000313" key="2">
    <source>
        <dbReference type="EMBL" id="KWV51636.1"/>
    </source>
</evidence>
<feature type="domain" description="Glycosyltransferase 2-like" evidence="1">
    <location>
        <begin position="9"/>
        <end position="173"/>
    </location>
</feature>
<dbReference type="RefSeq" id="WP_062370737.1">
    <property type="nucleotide sequence ID" value="NZ_LNCD01000078.1"/>
</dbReference>
<keyword evidence="3" id="KW-1185">Reference proteome</keyword>
<dbReference type="OrthoDB" id="5291101at2"/>
<name>A0A120FL30_9HYPH</name>
<accession>A0A120FL30</accession>
<dbReference type="SUPFAM" id="SSF53448">
    <property type="entry name" value="Nucleotide-diphospho-sugar transferases"/>
    <property type="match status" value="1"/>
</dbReference>
<proteinExistence type="predicted"/>
<dbReference type="GO" id="GO:0016758">
    <property type="term" value="F:hexosyltransferase activity"/>
    <property type="evidence" value="ECO:0007669"/>
    <property type="project" value="UniProtKB-ARBA"/>
</dbReference>
<dbReference type="AlphaFoldDB" id="A0A120FL30"/>
<comment type="caution">
    <text evidence="2">The sequence shown here is derived from an EMBL/GenBank/DDBJ whole genome shotgun (WGS) entry which is preliminary data.</text>
</comment>
<sequence length="335" mass="36689">MTQTQPDVSFIVAAYNAEETIAKAIDSALAQEGVSVEVIVADDCSTDETRTIAESYANRGVKLLALGRNGGPAAARNAALSAATGRWLAVLDSDDTVEPQRLQRMIKRAENAGAQIAVDNLRVIRADGTPPETMFARQSLAETPELTLPVFIRSNALFQTTHNFGYLKPIFQRDFIEQQGLRFNEALKVGEDYLFLASAMALGGRCVIEPIPGYDYQIREGSISRVLALHHIDAMIEGDKAFLRDHTLDAEAAAAQEFREQSLRRGRAFLILVQNIKDRSISGAIKTAWSNPSALAHLRMPIAIRINRALAPLRHLVSPRTDLTAIDGVTRSRKG</sequence>
<protein>
    <submittedName>
        <fullName evidence="2">Glycosyl transferase</fullName>
    </submittedName>
</protein>
<reference evidence="2 3" key="1">
    <citation type="submission" date="2015-11" db="EMBL/GenBank/DDBJ databases">
        <title>Draft Genome Sequence of the Strain BR 10423 (Rhizobium sp.) isolated from nodules of Mimosa pudica.</title>
        <authorList>
            <person name="Barauna A.C."/>
            <person name="Zilli J.E."/>
            <person name="Simoes-Araujo J.L."/>
            <person name="Reis V.M."/>
            <person name="James E.K."/>
            <person name="Reis F.B.Jr."/>
            <person name="Rouws L.F."/>
            <person name="Passos S.R."/>
            <person name="Gois S.R."/>
        </authorList>
    </citation>
    <scope>NUCLEOTIDE SEQUENCE [LARGE SCALE GENOMIC DNA]</scope>
    <source>
        <strain evidence="2 3">BR10423</strain>
    </source>
</reference>
<dbReference type="Pfam" id="PF00535">
    <property type="entry name" value="Glycos_transf_2"/>
    <property type="match status" value="1"/>
</dbReference>
<dbReference type="PANTHER" id="PTHR22916">
    <property type="entry name" value="GLYCOSYLTRANSFERASE"/>
    <property type="match status" value="1"/>
</dbReference>
<dbReference type="CDD" id="cd00761">
    <property type="entry name" value="Glyco_tranf_GTA_type"/>
    <property type="match status" value="1"/>
</dbReference>
<evidence type="ECO:0000259" key="1">
    <source>
        <dbReference type="Pfam" id="PF00535"/>
    </source>
</evidence>
<dbReference type="Proteomes" id="UP000068164">
    <property type="component" value="Unassembled WGS sequence"/>
</dbReference>
<dbReference type="PANTHER" id="PTHR22916:SF3">
    <property type="entry name" value="UDP-GLCNAC:BETAGAL BETA-1,3-N-ACETYLGLUCOSAMINYLTRANSFERASE-LIKE PROTEIN 1"/>
    <property type="match status" value="1"/>
</dbReference>
<keyword evidence="2" id="KW-0808">Transferase</keyword>
<dbReference type="EMBL" id="LNCD01000078">
    <property type="protein sequence ID" value="KWV51636.1"/>
    <property type="molecule type" value="Genomic_DNA"/>
</dbReference>
<organism evidence="2 3">
    <name type="scientific">Rhizobium altiplani</name>
    <dbReference type="NCBI Taxonomy" id="1864509"/>
    <lineage>
        <taxon>Bacteria</taxon>
        <taxon>Pseudomonadati</taxon>
        <taxon>Pseudomonadota</taxon>
        <taxon>Alphaproteobacteria</taxon>
        <taxon>Hyphomicrobiales</taxon>
        <taxon>Rhizobiaceae</taxon>
        <taxon>Rhizobium/Agrobacterium group</taxon>
        <taxon>Rhizobium</taxon>
    </lineage>
</organism>
<evidence type="ECO:0000313" key="3">
    <source>
        <dbReference type="Proteomes" id="UP000068164"/>
    </source>
</evidence>